<organism evidence="3 4">
    <name type="scientific">Panicum virgatum</name>
    <name type="common">Blackwell switchgrass</name>
    <dbReference type="NCBI Taxonomy" id="38727"/>
    <lineage>
        <taxon>Eukaryota</taxon>
        <taxon>Viridiplantae</taxon>
        <taxon>Streptophyta</taxon>
        <taxon>Embryophyta</taxon>
        <taxon>Tracheophyta</taxon>
        <taxon>Spermatophyta</taxon>
        <taxon>Magnoliopsida</taxon>
        <taxon>Liliopsida</taxon>
        <taxon>Poales</taxon>
        <taxon>Poaceae</taxon>
        <taxon>PACMAD clade</taxon>
        <taxon>Panicoideae</taxon>
        <taxon>Panicodae</taxon>
        <taxon>Paniceae</taxon>
        <taxon>Panicinae</taxon>
        <taxon>Panicum</taxon>
        <taxon>Panicum sect. Hiantes</taxon>
    </lineage>
</organism>
<feature type="compositionally biased region" description="Basic and acidic residues" evidence="1">
    <location>
        <begin position="503"/>
        <end position="515"/>
    </location>
</feature>
<accession>A0A8T0MKV5</accession>
<dbReference type="Proteomes" id="UP000823388">
    <property type="component" value="Chromosome 9N"/>
</dbReference>
<dbReference type="InterPro" id="IPR003774">
    <property type="entry name" value="AlgH-like"/>
</dbReference>
<dbReference type="PANTHER" id="PTHR31984">
    <property type="entry name" value="TRANSPORTER, PUTATIVE (DUF179)-RELATED"/>
    <property type="match status" value="1"/>
</dbReference>
<evidence type="ECO:0008006" key="5">
    <source>
        <dbReference type="Google" id="ProtNLM"/>
    </source>
</evidence>
<feature type="compositionally biased region" description="Acidic residues" evidence="1">
    <location>
        <begin position="443"/>
        <end position="459"/>
    </location>
</feature>
<proteinExistence type="predicted"/>
<dbReference type="InterPro" id="IPR036249">
    <property type="entry name" value="Thioredoxin-like_sf"/>
</dbReference>
<evidence type="ECO:0000313" key="4">
    <source>
        <dbReference type="Proteomes" id="UP000823388"/>
    </source>
</evidence>
<protein>
    <recommendedName>
        <fullName evidence="5">Thioredoxin domain-containing protein</fullName>
    </recommendedName>
</protein>
<keyword evidence="2" id="KW-0732">Signal</keyword>
<feature type="region of interest" description="Disordered" evidence="1">
    <location>
        <begin position="503"/>
        <end position="530"/>
    </location>
</feature>
<feature type="signal peptide" evidence="2">
    <location>
        <begin position="1"/>
        <end position="27"/>
    </location>
</feature>
<feature type="compositionally biased region" description="Basic and acidic residues" evidence="1">
    <location>
        <begin position="460"/>
        <end position="472"/>
    </location>
</feature>
<dbReference type="PANTHER" id="PTHR31984:SF12">
    <property type="entry name" value="THIOREDOXIN DOMAIN-CONTAINING PROTEIN"/>
    <property type="match status" value="1"/>
</dbReference>
<dbReference type="SUPFAM" id="SSF52833">
    <property type="entry name" value="Thioredoxin-like"/>
    <property type="match status" value="1"/>
</dbReference>
<feature type="chain" id="PRO_5035941193" description="Thioredoxin domain-containing protein" evidence="2">
    <location>
        <begin position="28"/>
        <end position="778"/>
    </location>
</feature>
<reference evidence="3 4" key="1">
    <citation type="submission" date="2020-05" db="EMBL/GenBank/DDBJ databases">
        <title>WGS assembly of Panicum virgatum.</title>
        <authorList>
            <person name="Lovell J.T."/>
            <person name="Jenkins J."/>
            <person name="Shu S."/>
            <person name="Juenger T.E."/>
            <person name="Schmutz J."/>
        </authorList>
    </citation>
    <scope>NUCLEOTIDE SEQUENCE [LARGE SCALE GENOMIC DNA]</scope>
    <source>
        <strain evidence="4">cv. AP13</strain>
    </source>
</reference>
<sequence>MRRLLAAAWPCAILLLLAGALRSPAFASSGAAAGRPEWQILTRANFSSQIRLHPHVLVIATMPWYGESRALMADIEHLVGSDEELGRLKLMVVYRNSEKLLTDAIGATEGIKVVYYQHSMQFKYQGKLRARDILSSTRHIMSLKHEETPFEVLHTKEDVETFIESTDKSIILYESCGWFTRLAHGHAGSNQTYEVASSNNHTENGLSFVGADESGGKAIFPTNRPSIILFIDRLSHSSKVRDESKFVIKLLRQYVQNNYPFHVSTRVLSSSTSKTSSEVVDSLRNTGISDSHSESGRLSAWASKLMALGDKMSVMVVNDGDNILYRTSSHDSGSNPLYDVLTKLLHKTRPGHRLKKTRINLVTKDVGPNMLSDDSKIQVVNSLSAQESEYKRVHNSVATSDNSNDDIAEVSVDENTAEETEYIDDGQAPSILEKTPATYPYENDNDNDNDLESDVAEVEDQSKSEASDRSPDLQEDVSFNAYSSGEVEGILHKRIVEKTVTETFESDERNMHADQEESVSSNEQDDGSSVLDKKFRKNENVIYEENTCNLHEGSEESDTRCPHHATCSSSCSPVKDDTDFTEHVTSSISDDRFAGSFYFSDGGYRLLKTLTGGSRIPSLVIIDPVEQKHYVFPEEIEYSYASLQNYLDSFTNGSLPSYYHVTSLAISSKELPRPPFVNHDFHEANSIPQLTTNSFCPLVFGSAGCDSKSEVPFSNTENLSSGWNKDVMVLFSNSWCGFCQRAELVVRELHRSFKSFSSYSDSSSANAQDVQVHAEGNT</sequence>
<comment type="caution">
    <text evidence="3">The sequence shown here is derived from an EMBL/GenBank/DDBJ whole genome shotgun (WGS) entry which is preliminary data.</text>
</comment>
<feature type="region of interest" description="Disordered" evidence="1">
    <location>
        <begin position="436"/>
        <end position="476"/>
    </location>
</feature>
<evidence type="ECO:0000256" key="1">
    <source>
        <dbReference type="SAM" id="MobiDB-lite"/>
    </source>
</evidence>
<evidence type="ECO:0000313" key="3">
    <source>
        <dbReference type="EMBL" id="KAG2537388.1"/>
    </source>
</evidence>
<gene>
    <name evidence="3" type="ORF">PVAP13_9NG293200</name>
</gene>
<dbReference type="Gene3D" id="3.40.30.10">
    <property type="entry name" value="Glutaredoxin"/>
    <property type="match status" value="1"/>
</dbReference>
<name>A0A8T0MKV5_PANVG</name>
<evidence type="ECO:0000256" key="2">
    <source>
        <dbReference type="SAM" id="SignalP"/>
    </source>
</evidence>
<dbReference type="EMBL" id="CM029054">
    <property type="protein sequence ID" value="KAG2537388.1"/>
    <property type="molecule type" value="Genomic_DNA"/>
</dbReference>
<keyword evidence="4" id="KW-1185">Reference proteome</keyword>
<dbReference type="AlphaFoldDB" id="A0A8T0MKV5"/>